<evidence type="ECO:0000313" key="2">
    <source>
        <dbReference type="Proteomes" id="UP000002058"/>
    </source>
</evidence>
<dbReference type="KEGG" id="ure:UREG_04754"/>
<accession>C4JUF1</accession>
<name>C4JUF1_UNCRE</name>
<dbReference type="GeneID" id="8442572"/>
<dbReference type="HOGENOM" id="CLU_1760159_0_0_1"/>
<keyword evidence="2" id="KW-1185">Reference proteome</keyword>
<evidence type="ECO:0008006" key="3">
    <source>
        <dbReference type="Google" id="ProtNLM"/>
    </source>
</evidence>
<protein>
    <recommendedName>
        <fullName evidence="3">Protein kinase domain-containing protein</fullName>
    </recommendedName>
</protein>
<dbReference type="Proteomes" id="UP000002058">
    <property type="component" value="Unassembled WGS sequence"/>
</dbReference>
<dbReference type="AlphaFoldDB" id="C4JUF1"/>
<dbReference type="InterPro" id="IPR011009">
    <property type="entry name" value="Kinase-like_dom_sf"/>
</dbReference>
<reference evidence="2" key="1">
    <citation type="journal article" date="2009" name="Genome Res.">
        <title>Comparative genomic analyses of the human fungal pathogens Coccidioides and their relatives.</title>
        <authorList>
            <person name="Sharpton T.J."/>
            <person name="Stajich J.E."/>
            <person name="Rounsley S.D."/>
            <person name="Gardner M.J."/>
            <person name="Wortman J.R."/>
            <person name="Jordar V.S."/>
            <person name="Maiti R."/>
            <person name="Kodira C.D."/>
            <person name="Neafsey D.E."/>
            <person name="Zeng Q."/>
            <person name="Hung C.-Y."/>
            <person name="McMahan C."/>
            <person name="Muszewska A."/>
            <person name="Grynberg M."/>
            <person name="Mandel M.A."/>
            <person name="Kellner E.M."/>
            <person name="Barker B.M."/>
            <person name="Galgiani J.N."/>
            <person name="Orbach M.J."/>
            <person name="Kirkland T.N."/>
            <person name="Cole G.T."/>
            <person name="Henn M.R."/>
            <person name="Birren B.W."/>
            <person name="Taylor J.W."/>
        </authorList>
    </citation>
    <scope>NUCLEOTIDE SEQUENCE [LARGE SCALE GENOMIC DNA]</scope>
    <source>
        <strain evidence="2">UAMH 1704</strain>
    </source>
</reference>
<proteinExistence type="predicted"/>
<dbReference type="eggNOG" id="KOG0671">
    <property type="taxonomic scope" value="Eukaryota"/>
</dbReference>
<organism evidence="1 2">
    <name type="scientific">Uncinocarpus reesii (strain UAMH 1704)</name>
    <dbReference type="NCBI Taxonomy" id="336963"/>
    <lineage>
        <taxon>Eukaryota</taxon>
        <taxon>Fungi</taxon>
        <taxon>Dikarya</taxon>
        <taxon>Ascomycota</taxon>
        <taxon>Pezizomycotina</taxon>
        <taxon>Eurotiomycetes</taxon>
        <taxon>Eurotiomycetidae</taxon>
        <taxon>Onygenales</taxon>
        <taxon>Onygenaceae</taxon>
        <taxon>Uncinocarpus</taxon>
    </lineage>
</organism>
<dbReference type="EMBL" id="CH476617">
    <property type="protein sequence ID" value="EEP79912.1"/>
    <property type="molecule type" value="Genomic_DNA"/>
</dbReference>
<dbReference type="RefSeq" id="XP_002584065.1">
    <property type="nucleotide sequence ID" value="XM_002584019.1"/>
</dbReference>
<dbReference type="InParanoid" id="C4JUF1"/>
<dbReference type="OrthoDB" id="10252171at2759"/>
<gene>
    <name evidence="1" type="ORF">UREG_04754</name>
</gene>
<sequence>MRILKQLGRLQLAFFHTHQPTQDQFLCLGLLPLGATLQERIAPRNITSIYALISARLTKVLALHEQGICHGDISHANIALGVHPEALHETFRWDDRSYIQLVEVPGPPPPRPANLPEYIVFHQFPLQTNRDDLSLLDIIDFGKGLSGG</sequence>
<dbReference type="SUPFAM" id="SSF56112">
    <property type="entry name" value="Protein kinase-like (PK-like)"/>
    <property type="match status" value="1"/>
</dbReference>
<dbReference type="VEuPathDB" id="FungiDB:UREG_04754"/>
<evidence type="ECO:0000313" key="1">
    <source>
        <dbReference type="EMBL" id="EEP79912.1"/>
    </source>
</evidence>